<accession>A0A1V8SHT5</accession>
<dbReference type="Proteomes" id="UP000192596">
    <property type="component" value="Unassembled WGS sequence"/>
</dbReference>
<evidence type="ECO:0000313" key="1">
    <source>
        <dbReference type="EMBL" id="OQN98714.1"/>
    </source>
</evidence>
<organism evidence="1 2">
    <name type="scientific">Cryoendolithus antarcticus</name>
    <dbReference type="NCBI Taxonomy" id="1507870"/>
    <lineage>
        <taxon>Eukaryota</taxon>
        <taxon>Fungi</taxon>
        <taxon>Dikarya</taxon>
        <taxon>Ascomycota</taxon>
        <taxon>Pezizomycotina</taxon>
        <taxon>Dothideomycetes</taxon>
        <taxon>Dothideomycetidae</taxon>
        <taxon>Cladosporiales</taxon>
        <taxon>Cladosporiaceae</taxon>
        <taxon>Cryoendolithus</taxon>
    </lineage>
</organism>
<dbReference type="InParanoid" id="A0A1V8SHT5"/>
<protein>
    <submittedName>
        <fullName evidence="1">Uncharacterized protein</fullName>
    </submittedName>
</protein>
<comment type="caution">
    <text evidence="1">The sequence shown here is derived from an EMBL/GenBank/DDBJ whole genome shotgun (WGS) entry which is preliminary data.</text>
</comment>
<keyword evidence="2" id="KW-1185">Reference proteome</keyword>
<reference evidence="2" key="1">
    <citation type="submission" date="2017-03" db="EMBL/GenBank/DDBJ databases">
        <title>Genomes of endolithic fungi from Antarctica.</title>
        <authorList>
            <person name="Coleine C."/>
            <person name="Masonjones S."/>
            <person name="Stajich J.E."/>
        </authorList>
    </citation>
    <scope>NUCLEOTIDE SEQUENCE [LARGE SCALE GENOMIC DNA]</scope>
    <source>
        <strain evidence="2">CCFEE 5527</strain>
    </source>
</reference>
<dbReference type="EMBL" id="NAJO01000044">
    <property type="protein sequence ID" value="OQN98714.1"/>
    <property type="molecule type" value="Genomic_DNA"/>
</dbReference>
<proteinExistence type="predicted"/>
<sequence>MDDRLKLTEMEHKTKAKIEETLQTLNADMEAPVLDEEAIQYIATHTARLIQQARRITIDRKSPFVWSNHVEEALQSMAASAHGDTSNVTVDKEQSGIDKVKIQSMQGSACLALRQQILANARVTLVGKSSKGNFELVLRSAGADAAVTALVVSDAEDPKHCMVLVKGKACHSDFAAMQSADEVLKHAVVERFV</sequence>
<name>A0A1V8SHT5_9PEZI</name>
<evidence type="ECO:0000313" key="2">
    <source>
        <dbReference type="Proteomes" id="UP000192596"/>
    </source>
</evidence>
<dbReference type="AlphaFoldDB" id="A0A1V8SHT5"/>
<gene>
    <name evidence="1" type="ORF">B0A48_15380</name>
</gene>